<dbReference type="PANTHER" id="PTHR47172:SF24">
    <property type="entry name" value="GATA ZINC FINGER DOMAIN-CONTAINING PROTEIN 14-RELATED"/>
    <property type="match status" value="1"/>
</dbReference>
<sequence>MSLLPSRLYGDHHPSSNFAQNPPSPPVFQDDSSGIQQHLNNNDVDPSLRSNVPNHPQFQKQRCYWSLLSADLQFIYVDPLLQYHLEDQASHIIGKSLLQFIHRDEQSTAQRDLGGVLDSKTLHGTITRVRFSRLSRIRRQLGHVAPPSFPSSDQGNDYIGADIVINWVAEGLVLCFIHATIDIAISNDEHKSSRTCGTPVMPQEELQSLSRSLLMCAPESSHGRVFQILANTSARPLLLSWPPPQDGTSSDTDLADLAKSVDLNQDSSSTPPAKTHCTRRFKAFRVLHGTEVESVYIPHGSVIFACHKLYTSPSSSPSSAVHPQSAPSSSTTSIQIPNSSVAFMGYSSSTSSTSYSLPPPPPHQQSYYDQQYSLPPISSTLPPPTNSYSYTAQPTMSHHYSFAPWANPPSHPSVQSLRSGYWNGSAGYENGSSLPPTLPLSGGHQSHGSYGRPLSPYGSYSSTASNNAANHLDSVNGDTPSPTSATSSTTDVVPPPRRRVSPISPRDYRESNGASGGRERSHGNRPNGLLKCSSCKTTTSPEWRKGPSGKKELCNACGLRYARSRAKKEGHVVAGRKRKEKAAKRESCTPPSASSTTGSVASSYSSSGVLPYNSSSTPSYPSTNGTLRRVYTPSYEDVSYSPGASDLYGAPRSAGTPSPSPPAGAAAGFTHYISAPTDHAHQSASRNYYGSSIPSPLAANPPMLQSQSFERDHRDREGMSSTPVSAEPRASYYEASYDRVDRKDTRSYEREYEREGRARSLVTG</sequence>
<feature type="compositionally biased region" description="Polar residues" evidence="7">
    <location>
        <begin position="682"/>
        <end position="694"/>
    </location>
</feature>
<proteinExistence type="predicted"/>
<feature type="compositionally biased region" description="Low complexity" evidence="7">
    <location>
        <begin position="649"/>
        <end position="668"/>
    </location>
</feature>
<feature type="region of interest" description="Disordered" evidence="7">
    <location>
        <begin position="12"/>
        <end position="34"/>
    </location>
</feature>
<dbReference type="InterPro" id="IPR013088">
    <property type="entry name" value="Znf_NHR/GATA"/>
</dbReference>
<dbReference type="GO" id="GO:0043565">
    <property type="term" value="F:sequence-specific DNA binding"/>
    <property type="evidence" value="ECO:0007669"/>
    <property type="project" value="InterPro"/>
</dbReference>
<dbReference type="Pfam" id="PF00320">
    <property type="entry name" value="GATA"/>
    <property type="match status" value="1"/>
</dbReference>
<evidence type="ECO:0000256" key="4">
    <source>
        <dbReference type="ARBA" id="ARBA00023015"/>
    </source>
</evidence>
<dbReference type="PROSITE" id="PS50114">
    <property type="entry name" value="GATA_ZN_FINGER_2"/>
    <property type="match status" value="1"/>
</dbReference>
<dbReference type="SUPFAM" id="SSF57716">
    <property type="entry name" value="Glucocorticoid receptor-like (DNA-binding domain)"/>
    <property type="match status" value="1"/>
</dbReference>
<dbReference type="EMBL" id="ML769394">
    <property type="protein sequence ID" value="KAE9407685.1"/>
    <property type="molecule type" value="Genomic_DNA"/>
</dbReference>
<feature type="compositionally biased region" description="Low complexity" evidence="7">
    <location>
        <begin position="364"/>
        <end position="380"/>
    </location>
</feature>
<dbReference type="SMART" id="SM00401">
    <property type="entry name" value="ZnF_GATA"/>
    <property type="match status" value="1"/>
</dbReference>
<feature type="compositionally biased region" description="Basic residues" evidence="7">
    <location>
        <begin position="566"/>
        <end position="582"/>
    </location>
</feature>
<feature type="compositionally biased region" description="Low complexity" evidence="7">
    <location>
        <begin position="315"/>
        <end position="330"/>
    </location>
</feature>
<feature type="region of interest" description="Disordered" evidence="7">
    <location>
        <begin position="641"/>
        <end position="764"/>
    </location>
</feature>
<dbReference type="GO" id="GO:0008270">
    <property type="term" value="F:zinc ion binding"/>
    <property type="evidence" value="ECO:0007669"/>
    <property type="project" value="UniProtKB-KW"/>
</dbReference>
<evidence type="ECO:0000256" key="1">
    <source>
        <dbReference type="ARBA" id="ARBA00022723"/>
    </source>
</evidence>
<keyword evidence="4" id="KW-0805">Transcription regulation</keyword>
<evidence type="ECO:0000256" key="5">
    <source>
        <dbReference type="ARBA" id="ARBA00023163"/>
    </source>
</evidence>
<keyword evidence="5" id="KW-0804">Transcription</keyword>
<evidence type="ECO:0000256" key="2">
    <source>
        <dbReference type="ARBA" id="ARBA00022771"/>
    </source>
</evidence>
<name>A0A6A4IGB1_9AGAR</name>
<evidence type="ECO:0000259" key="8">
    <source>
        <dbReference type="PROSITE" id="PS50114"/>
    </source>
</evidence>
<feature type="compositionally biased region" description="Low complexity" evidence="7">
    <location>
        <begin position="478"/>
        <end position="492"/>
    </location>
</feature>
<dbReference type="AlphaFoldDB" id="A0A6A4IGB1"/>
<accession>A0A6A4IGB1</accession>
<evidence type="ECO:0000256" key="3">
    <source>
        <dbReference type="ARBA" id="ARBA00022833"/>
    </source>
</evidence>
<evidence type="ECO:0000256" key="7">
    <source>
        <dbReference type="SAM" id="MobiDB-lite"/>
    </source>
</evidence>
<reference evidence="9" key="1">
    <citation type="journal article" date="2019" name="Environ. Microbiol.">
        <title>Fungal ecological strategies reflected in gene transcription - a case study of two litter decomposers.</title>
        <authorList>
            <person name="Barbi F."/>
            <person name="Kohler A."/>
            <person name="Barry K."/>
            <person name="Baskaran P."/>
            <person name="Daum C."/>
            <person name="Fauchery L."/>
            <person name="Ihrmark K."/>
            <person name="Kuo A."/>
            <person name="LaButti K."/>
            <person name="Lipzen A."/>
            <person name="Morin E."/>
            <person name="Grigoriev I.V."/>
            <person name="Henrissat B."/>
            <person name="Lindahl B."/>
            <person name="Martin F."/>
        </authorList>
    </citation>
    <scope>NUCLEOTIDE SEQUENCE</scope>
    <source>
        <strain evidence="9">JB14</strain>
    </source>
</reference>
<feature type="region of interest" description="Disordered" evidence="7">
    <location>
        <begin position="433"/>
        <end position="550"/>
    </location>
</feature>
<feature type="region of interest" description="Disordered" evidence="7">
    <location>
        <begin position="566"/>
        <end position="628"/>
    </location>
</feature>
<feature type="domain" description="GATA-type" evidence="8">
    <location>
        <begin position="526"/>
        <end position="585"/>
    </location>
</feature>
<keyword evidence="10" id="KW-1185">Reference proteome</keyword>
<dbReference type="Gene3D" id="3.30.50.10">
    <property type="entry name" value="Erythroid Transcription Factor GATA-1, subunit A"/>
    <property type="match status" value="1"/>
</dbReference>
<feature type="compositionally biased region" description="Basic and acidic residues" evidence="7">
    <location>
        <begin position="736"/>
        <end position="758"/>
    </location>
</feature>
<feature type="region of interest" description="Disordered" evidence="7">
    <location>
        <begin position="315"/>
        <end position="334"/>
    </location>
</feature>
<dbReference type="InterPro" id="IPR000679">
    <property type="entry name" value="Znf_GATA"/>
</dbReference>
<feature type="compositionally biased region" description="Low complexity" evidence="7">
    <location>
        <begin position="461"/>
        <end position="470"/>
    </location>
</feature>
<dbReference type="GO" id="GO:0006355">
    <property type="term" value="P:regulation of DNA-templated transcription"/>
    <property type="evidence" value="ECO:0007669"/>
    <property type="project" value="InterPro"/>
</dbReference>
<gene>
    <name evidence="9" type="ORF">BT96DRAFT_1013938</name>
</gene>
<dbReference type="PANTHER" id="PTHR47172">
    <property type="entry name" value="OS01G0976800 PROTEIN"/>
    <property type="match status" value="1"/>
</dbReference>
<feature type="compositionally biased region" description="Low complexity" evidence="7">
    <location>
        <begin position="591"/>
        <end position="624"/>
    </location>
</feature>
<dbReference type="Proteomes" id="UP000799118">
    <property type="component" value="Unassembled WGS sequence"/>
</dbReference>
<evidence type="ECO:0000313" key="10">
    <source>
        <dbReference type="Proteomes" id="UP000799118"/>
    </source>
</evidence>
<dbReference type="PROSITE" id="PS00344">
    <property type="entry name" value="GATA_ZN_FINGER_1"/>
    <property type="match status" value="1"/>
</dbReference>
<keyword evidence="3" id="KW-0862">Zinc</keyword>
<feature type="compositionally biased region" description="Basic and acidic residues" evidence="7">
    <location>
        <begin position="709"/>
        <end position="718"/>
    </location>
</feature>
<keyword evidence="1" id="KW-0479">Metal-binding</keyword>
<evidence type="ECO:0000256" key="6">
    <source>
        <dbReference type="PROSITE-ProRule" id="PRU00094"/>
    </source>
</evidence>
<keyword evidence="2 6" id="KW-0863">Zinc-finger</keyword>
<evidence type="ECO:0000313" key="9">
    <source>
        <dbReference type="EMBL" id="KAE9407685.1"/>
    </source>
</evidence>
<protein>
    <recommendedName>
        <fullName evidence="8">GATA-type domain-containing protein</fullName>
    </recommendedName>
</protein>
<dbReference type="CDD" id="cd00202">
    <property type="entry name" value="ZnF_GATA"/>
    <property type="match status" value="1"/>
</dbReference>
<organism evidence="9 10">
    <name type="scientific">Gymnopus androsaceus JB14</name>
    <dbReference type="NCBI Taxonomy" id="1447944"/>
    <lineage>
        <taxon>Eukaryota</taxon>
        <taxon>Fungi</taxon>
        <taxon>Dikarya</taxon>
        <taxon>Basidiomycota</taxon>
        <taxon>Agaricomycotina</taxon>
        <taxon>Agaricomycetes</taxon>
        <taxon>Agaricomycetidae</taxon>
        <taxon>Agaricales</taxon>
        <taxon>Marasmiineae</taxon>
        <taxon>Omphalotaceae</taxon>
        <taxon>Gymnopus</taxon>
    </lineage>
</organism>
<dbReference type="OrthoDB" id="2162994at2759"/>
<feature type="region of interest" description="Disordered" evidence="7">
    <location>
        <begin position="352"/>
        <end position="390"/>
    </location>
</feature>